<dbReference type="Pfam" id="PF15980">
    <property type="entry name" value="ComGF"/>
    <property type="match status" value="1"/>
</dbReference>
<dbReference type="AlphaFoldDB" id="A0A510Y7N8"/>
<proteinExistence type="predicted"/>
<dbReference type="InterPro" id="IPR012902">
    <property type="entry name" value="N_methyl_site"/>
</dbReference>
<dbReference type="Pfam" id="PF07963">
    <property type="entry name" value="N_methyl"/>
    <property type="match status" value="1"/>
</dbReference>
<dbReference type="Proteomes" id="UP000321051">
    <property type="component" value="Unassembled WGS sequence"/>
</dbReference>
<accession>A0A510Y7N8</accession>
<comment type="subcellular location">
    <subcellularLocation>
        <location evidence="1">Cell surface</location>
    </subcellularLocation>
</comment>
<dbReference type="PROSITE" id="PS00409">
    <property type="entry name" value="PROKAR_NTER_METHYL"/>
    <property type="match status" value="1"/>
</dbReference>
<dbReference type="GO" id="GO:0009986">
    <property type="term" value="C:cell surface"/>
    <property type="evidence" value="ECO:0007669"/>
    <property type="project" value="UniProtKB-SubCell"/>
</dbReference>
<dbReference type="GO" id="GO:0030420">
    <property type="term" value="P:establishment of competence for transformation"/>
    <property type="evidence" value="ECO:0007669"/>
    <property type="project" value="UniProtKB-KW"/>
</dbReference>
<name>A0A510Y7N8_MARHA</name>
<evidence type="ECO:0000313" key="3">
    <source>
        <dbReference type="EMBL" id="GEK59386.1"/>
    </source>
</evidence>
<protein>
    <recommendedName>
        <fullName evidence="5">Competence protein ComG</fullName>
    </recommendedName>
</protein>
<sequence length="144" mass="16625">MYFRNNKGITLPEMIITLILFSLWALAAAKFSSLLLTDVPAPDTEARLFVQQMEEDMQTAHTLRYEEQRFYIEAHENTYEYFMSEGRVIRRVDNEGFEIMLQGASAFFVEAGDYGADVEVILNNGQPIRTFLSYHTAKEKLRPA</sequence>
<organism evidence="3 4">
    <name type="scientific">Marinococcus halophilus</name>
    <dbReference type="NCBI Taxonomy" id="1371"/>
    <lineage>
        <taxon>Bacteria</taxon>
        <taxon>Bacillati</taxon>
        <taxon>Bacillota</taxon>
        <taxon>Bacilli</taxon>
        <taxon>Bacillales</taxon>
        <taxon>Bacillaceae</taxon>
        <taxon>Marinococcus</taxon>
    </lineage>
</organism>
<dbReference type="RefSeq" id="WP_186807350.1">
    <property type="nucleotide sequence ID" value="NZ_BJUN01000013.1"/>
</dbReference>
<comment type="caution">
    <text evidence="3">The sequence shown here is derived from an EMBL/GenBank/DDBJ whole genome shotgun (WGS) entry which is preliminary data.</text>
</comment>
<evidence type="ECO:0000313" key="4">
    <source>
        <dbReference type="Proteomes" id="UP000321051"/>
    </source>
</evidence>
<reference evidence="3 4" key="1">
    <citation type="submission" date="2019-07" db="EMBL/GenBank/DDBJ databases">
        <title>Whole genome shotgun sequence of Marinococcus halophilus NBRC 102359.</title>
        <authorList>
            <person name="Hosoyama A."/>
            <person name="Uohara A."/>
            <person name="Ohji S."/>
            <person name="Ichikawa N."/>
        </authorList>
    </citation>
    <scope>NUCLEOTIDE SEQUENCE [LARGE SCALE GENOMIC DNA]</scope>
    <source>
        <strain evidence="3 4">NBRC 102359</strain>
    </source>
</reference>
<dbReference type="InterPro" id="IPR016977">
    <property type="entry name" value="ComGF"/>
</dbReference>
<evidence type="ECO:0008006" key="5">
    <source>
        <dbReference type="Google" id="ProtNLM"/>
    </source>
</evidence>
<evidence type="ECO:0000256" key="2">
    <source>
        <dbReference type="ARBA" id="ARBA00023287"/>
    </source>
</evidence>
<keyword evidence="2" id="KW-0178">Competence</keyword>
<keyword evidence="4" id="KW-1185">Reference proteome</keyword>
<evidence type="ECO:0000256" key="1">
    <source>
        <dbReference type="ARBA" id="ARBA00004241"/>
    </source>
</evidence>
<dbReference type="EMBL" id="BJUN01000013">
    <property type="protein sequence ID" value="GEK59386.1"/>
    <property type="molecule type" value="Genomic_DNA"/>
</dbReference>
<dbReference type="STRING" id="1371.GCA_900166605_03140"/>
<gene>
    <name evidence="3" type="ORF">MHA01_22910</name>
</gene>